<proteinExistence type="predicted"/>
<dbReference type="Proteomes" id="UP001596492">
    <property type="component" value="Unassembled WGS sequence"/>
</dbReference>
<keyword evidence="2" id="KW-0732">Signal</keyword>
<organism evidence="3 4">
    <name type="scientific">Hirschia litorea</name>
    <dbReference type="NCBI Taxonomy" id="1199156"/>
    <lineage>
        <taxon>Bacteria</taxon>
        <taxon>Pseudomonadati</taxon>
        <taxon>Pseudomonadota</taxon>
        <taxon>Alphaproteobacteria</taxon>
        <taxon>Hyphomonadales</taxon>
        <taxon>Hyphomonadaceae</taxon>
        <taxon>Hirschia</taxon>
    </lineage>
</organism>
<evidence type="ECO:0000256" key="2">
    <source>
        <dbReference type="SAM" id="SignalP"/>
    </source>
</evidence>
<evidence type="ECO:0000313" key="3">
    <source>
        <dbReference type="EMBL" id="MFC7293004.1"/>
    </source>
</evidence>
<comment type="caution">
    <text evidence="3">The sequence shown here is derived from an EMBL/GenBank/DDBJ whole genome shotgun (WGS) entry which is preliminary data.</text>
</comment>
<name>A0ABW2IPU8_9PROT</name>
<keyword evidence="1" id="KW-0175">Coiled coil</keyword>
<dbReference type="InterPro" id="IPR014147">
    <property type="entry name" value="T4SS_TrbJ"/>
</dbReference>
<protein>
    <submittedName>
        <fullName evidence="3">P-type conjugative transfer protein TrbJ</fullName>
    </submittedName>
</protein>
<feature type="coiled-coil region" evidence="1">
    <location>
        <begin position="37"/>
        <end position="71"/>
    </location>
</feature>
<feature type="signal peptide" evidence="2">
    <location>
        <begin position="1"/>
        <end position="23"/>
    </location>
</feature>
<keyword evidence="4" id="KW-1185">Reference proteome</keyword>
<dbReference type="RefSeq" id="WP_382169039.1">
    <property type="nucleotide sequence ID" value="NZ_JBHTBR010000009.1"/>
</dbReference>
<dbReference type="NCBIfam" id="NF010448">
    <property type="entry name" value="PRK13874.1"/>
    <property type="match status" value="1"/>
</dbReference>
<sequence>MKRLITSIFFATSSLSIVLPAKAQWVVYDPANHISSILQLVQAVEEVINQIVQLANEVKMLENMAKDLESLPESIEHDILDRLSKIEELTQKAHGIGYRIEEIEKQYEDLYPEDQTHMPPAQADLVAQARARWQQSRIAFKESLELTAQTVQNTRVDSASLERLISASQSASGNLQAVQAGNQIEGLQTQQLIQMQNLMAGHYRAQVLENARHLAEAERGRARTKAFIEGDN</sequence>
<accession>A0ABW2IPU8</accession>
<feature type="chain" id="PRO_5045535999" evidence="2">
    <location>
        <begin position="24"/>
        <end position="232"/>
    </location>
</feature>
<evidence type="ECO:0000313" key="4">
    <source>
        <dbReference type="Proteomes" id="UP001596492"/>
    </source>
</evidence>
<dbReference type="EMBL" id="JBHTBR010000009">
    <property type="protein sequence ID" value="MFC7293004.1"/>
    <property type="molecule type" value="Genomic_DNA"/>
</dbReference>
<dbReference type="NCBIfam" id="TIGR02780">
    <property type="entry name" value="TrbJ_Ti"/>
    <property type="match status" value="1"/>
</dbReference>
<gene>
    <name evidence="3" type="primary">trbJ</name>
    <name evidence="3" type="ORF">ACFQS8_15390</name>
</gene>
<reference evidence="4" key="1">
    <citation type="journal article" date="2019" name="Int. J. Syst. Evol. Microbiol.">
        <title>The Global Catalogue of Microorganisms (GCM) 10K type strain sequencing project: providing services to taxonomists for standard genome sequencing and annotation.</title>
        <authorList>
            <consortium name="The Broad Institute Genomics Platform"/>
            <consortium name="The Broad Institute Genome Sequencing Center for Infectious Disease"/>
            <person name="Wu L."/>
            <person name="Ma J."/>
        </authorList>
    </citation>
    <scope>NUCLEOTIDE SEQUENCE [LARGE SCALE GENOMIC DNA]</scope>
    <source>
        <strain evidence="4">CCUG 51308</strain>
    </source>
</reference>
<evidence type="ECO:0000256" key="1">
    <source>
        <dbReference type="SAM" id="Coils"/>
    </source>
</evidence>